<feature type="region of interest" description="Disordered" evidence="2">
    <location>
        <begin position="604"/>
        <end position="828"/>
    </location>
</feature>
<organism evidence="3 4">
    <name type="scientific">Zalerion maritima</name>
    <dbReference type="NCBI Taxonomy" id="339359"/>
    <lineage>
        <taxon>Eukaryota</taxon>
        <taxon>Fungi</taxon>
        <taxon>Dikarya</taxon>
        <taxon>Ascomycota</taxon>
        <taxon>Pezizomycotina</taxon>
        <taxon>Sordariomycetes</taxon>
        <taxon>Lulworthiomycetidae</taxon>
        <taxon>Lulworthiales</taxon>
        <taxon>Lulworthiaceae</taxon>
        <taxon>Zalerion</taxon>
    </lineage>
</organism>
<keyword evidence="4" id="KW-1185">Reference proteome</keyword>
<reference evidence="3" key="1">
    <citation type="submission" date="2022-07" db="EMBL/GenBank/DDBJ databases">
        <title>Draft genome sequence of Zalerion maritima ATCC 34329, a (micro)plastics degrading marine fungus.</title>
        <authorList>
            <person name="Paco A."/>
            <person name="Goncalves M.F.M."/>
            <person name="Rocha-Santos T.A.P."/>
            <person name="Alves A."/>
        </authorList>
    </citation>
    <scope>NUCLEOTIDE SEQUENCE</scope>
    <source>
        <strain evidence="3">ATCC 34329</strain>
    </source>
</reference>
<comment type="similarity">
    <text evidence="1">Belongs to the SIP5 family.</text>
</comment>
<feature type="compositionally biased region" description="Low complexity" evidence="2">
    <location>
        <begin position="670"/>
        <end position="686"/>
    </location>
</feature>
<dbReference type="CDD" id="cd24139">
    <property type="entry name" value="SIP5-like"/>
    <property type="match status" value="1"/>
</dbReference>
<feature type="compositionally biased region" description="Polar residues" evidence="2">
    <location>
        <begin position="179"/>
        <end position="193"/>
    </location>
</feature>
<sequence>MGQKESKLQAAGEQPRPGDSSAGPSGSSGRHGRHQSSNRNRLSRADLGGILQVGISGGSSQQQDPPYERRETRQEREARKRERERLLREKERERSIKEEHVDGGYLVTLGTYIGPEDFSKPAVRQFQIERRLAPFWRGLNDVDSNWTEHQIIAAARGLPIPKADEPPPEELRPKPRPQQSPTGASGSNLQTLTVPIGPRSVSQASDHSGSNPGSALPSPSTTTHISSIKAKGKALATTLKPSSRNASQIDISTPREINLPHDPFVNGQPLELFLYKDATECPICFLSYPPYLNRTRCCDQPICTECFVQIKRPDPHLPEHHDDELESPEPGSESQLISEPAQCPYCQTPEFGVTYDPPSFRRGLGYAASAGGSMNASSSSLSGIGTPSSPPATTRRRAQSLAANAPGVITTDKVRPDWFAKLEAQRNQQARRAAAATALHTATYLMGTSESRSIFGRSSRISRRQASSSPANGSNSNEANPSNSPTPPARRQPSPSPDPAPPTRAPGRVGFFDARRVEDLEELMMAEAVRLSLADEEERRKKAAKEAKKEVKKKEDEEKQARKSEKRSEPSSSGPASSPTPQLKYGNGVASNLGIEANVANAADAANDEASSNSSSSIPDKGKAVDRALSNEASNGATFNAGSSATAGSLPIHVAGSHQAREPSHLRQMSNASSVSSSVAGSAPGSYTKPDSGDPRSSALSVGDEGQADGGNTPNEPMFNFRSLAEMVGVQIEGQDAGRAPTNSEEDIVPSQSSPPVGESSAKNAETTSLESPARTSSDSKSDTQQVSNVPPEVIVTPMTPAPDEANPDAKRLSDSRSVISRHVEIMQ</sequence>
<evidence type="ECO:0000256" key="2">
    <source>
        <dbReference type="SAM" id="MobiDB-lite"/>
    </source>
</evidence>
<feature type="compositionally biased region" description="Pro residues" evidence="2">
    <location>
        <begin position="484"/>
        <end position="504"/>
    </location>
</feature>
<accession>A0AAD5RPB1</accession>
<comment type="caution">
    <text evidence="3">The sequence shown here is derived from an EMBL/GenBank/DDBJ whole genome shotgun (WGS) entry which is preliminary data.</text>
</comment>
<dbReference type="PANTHER" id="PTHR31315">
    <property type="entry name" value="PROTEIN SIP5"/>
    <property type="match status" value="1"/>
</dbReference>
<feature type="compositionally biased region" description="Low complexity" evidence="2">
    <location>
        <begin position="452"/>
        <end position="483"/>
    </location>
</feature>
<feature type="compositionally biased region" description="Low complexity" evidence="2">
    <location>
        <begin position="375"/>
        <end position="387"/>
    </location>
</feature>
<feature type="compositionally biased region" description="Basic and acidic residues" evidence="2">
    <location>
        <begin position="66"/>
        <end position="84"/>
    </location>
</feature>
<feature type="compositionally biased region" description="Low complexity" evidence="2">
    <location>
        <begin position="47"/>
        <end position="63"/>
    </location>
</feature>
<feature type="compositionally biased region" description="Polar residues" evidence="2">
    <location>
        <begin position="631"/>
        <end position="647"/>
    </location>
</feature>
<feature type="compositionally biased region" description="Low complexity" evidence="2">
    <location>
        <begin position="604"/>
        <end position="617"/>
    </location>
</feature>
<dbReference type="EMBL" id="JAKWBI020000196">
    <property type="protein sequence ID" value="KAJ2899465.1"/>
    <property type="molecule type" value="Genomic_DNA"/>
</dbReference>
<dbReference type="PANTHER" id="PTHR31315:SF1">
    <property type="entry name" value="PROTEIN SIP5"/>
    <property type="match status" value="1"/>
</dbReference>
<feature type="compositionally biased region" description="Polar residues" evidence="2">
    <location>
        <begin position="241"/>
        <end position="251"/>
    </location>
</feature>
<feature type="compositionally biased region" description="Low complexity" evidence="2">
    <location>
        <begin position="217"/>
        <end position="240"/>
    </location>
</feature>
<feature type="compositionally biased region" description="Basic and acidic residues" evidence="2">
    <location>
        <begin position="162"/>
        <end position="173"/>
    </location>
</feature>
<dbReference type="InterPro" id="IPR039301">
    <property type="entry name" value="Sip5/DA2"/>
</dbReference>
<feature type="region of interest" description="Disordered" evidence="2">
    <location>
        <begin position="530"/>
        <end position="589"/>
    </location>
</feature>
<feature type="region of interest" description="Disordered" evidence="2">
    <location>
        <begin position="375"/>
        <end position="409"/>
    </location>
</feature>
<evidence type="ECO:0000313" key="4">
    <source>
        <dbReference type="Proteomes" id="UP001201980"/>
    </source>
</evidence>
<feature type="compositionally biased region" description="Low complexity" evidence="2">
    <location>
        <begin position="570"/>
        <end position="581"/>
    </location>
</feature>
<gene>
    <name evidence="3" type="ORF">MKZ38_003022</name>
</gene>
<feature type="compositionally biased region" description="Polar residues" evidence="2">
    <location>
        <begin position="200"/>
        <end position="213"/>
    </location>
</feature>
<dbReference type="AlphaFoldDB" id="A0AAD5RPB1"/>
<protein>
    <submittedName>
        <fullName evidence="3">Regulator sip5</fullName>
    </submittedName>
</protein>
<feature type="region of interest" description="Disordered" evidence="2">
    <location>
        <begin position="1"/>
        <end position="84"/>
    </location>
</feature>
<feature type="region of interest" description="Disordered" evidence="2">
    <location>
        <begin position="452"/>
        <end position="509"/>
    </location>
</feature>
<evidence type="ECO:0000313" key="3">
    <source>
        <dbReference type="EMBL" id="KAJ2899465.1"/>
    </source>
</evidence>
<feature type="region of interest" description="Disordered" evidence="2">
    <location>
        <begin position="317"/>
        <end position="338"/>
    </location>
</feature>
<feature type="compositionally biased region" description="Polar residues" evidence="2">
    <location>
        <begin position="750"/>
        <end position="789"/>
    </location>
</feature>
<feature type="compositionally biased region" description="Low complexity" evidence="2">
    <location>
        <begin position="15"/>
        <end position="28"/>
    </location>
</feature>
<dbReference type="GO" id="GO:0005737">
    <property type="term" value="C:cytoplasm"/>
    <property type="evidence" value="ECO:0007669"/>
    <property type="project" value="TreeGrafter"/>
</dbReference>
<evidence type="ECO:0000256" key="1">
    <source>
        <dbReference type="ARBA" id="ARBA00010402"/>
    </source>
</evidence>
<dbReference type="Proteomes" id="UP001201980">
    <property type="component" value="Unassembled WGS sequence"/>
</dbReference>
<feature type="region of interest" description="Disordered" evidence="2">
    <location>
        <begin position="156"/>
        <end position="254"/>
    </location>
</feature>
<feature type="compositionally biased region" description="Basic and acidic residues" evidence="2">
    <location>
        <begin position="537"/>
        <end position="569"/>
    </location>
</feature>
<proteinExistence type="inferred from homology"/>
<name>A0AAD5RPB1_9PEZI</name>